<feature type="region of interest" description="Disordered" evidence="8">
    <location>
        <begin position="369"/>
        <end position="546"/>
    </location>
</feature>
<evidence type="ECO:0000256" key="8">
    <source>
        <dbReference type="SAM" id="MobiDB-lite"/>
    </source>
</evidence>
<dbReference type="Gene3D" id="1.10.510.10">
    <property type="entry name" value="Transferase(Phosphotransferase) domain 1"/>
    <property type="match status" value="1"/>
</dbReference>
<feature type="domain" description="Protein kinase" evidence="9">
    <location>
        <begin position="52"/>
        <end position="364"/>
    </location>
</feature>
<proteinExistence type="predicted"/>
<feature type="region of interest" description="Disordered" evidence="8">
    <location>
        <begin position="783"/>
        <end position="808"/>
    </location>
</feature>
<dbReference type="SMART" id="SM00220">
    <property type="entry name" value="S_TKc"/>
    <property type="match status" value="1"/>
</dbReference>
<evidence type="ECO:0000259" key="9">
    <source>
        <dbReference type="PROSITE" id="PS50011"/>
    </source>
</evidence>
<evidence type="ECO:0000313" key="10">
    <source>
        <dbReference type="EMBL" id="KAG7562486.1"/>
    </source>
</evidence>
<dbReference type="Gene3D" id="3.30.200.20">
    <property type="entry name" value="Phosphorylase Kinase, domain 1"/>
    <property type="match status" value="1"/>
</dbReference>
<evidence type="ECO:0000256" key="3">
    <source>
        <dbReference type="ARBA" id="ARBA00022741"/>
    </source>
</evidence>
<evidence type="ECO:0000256" key="6">
    <source>
        <dbReference type="ARBA" id="ARBA00030237"/>
    </source>
</evidence>
<evidence type="ECO:0000256" key="7">
    <source>
        <dbReference type="PROSITE-ProRule" id="PRU10141"/>
    </source>
</evidence>
<feature type="region of interest" description="Disordered" evidence="8">
    <location>
        <begin position="1"/>
        <end position="47"/>
    </location>
</feature>
<feature type="compositionally biased region" description="Low complexity" evidence="8">
    <location>
        <begin position="475"/>
        <end position="486"/>
    </location>
</feature>
<dbReference type="Pfam" id="PF21127">
    <property type="entry name" value="ATG1-like_MIT2"/>
    <property type="match status" value="1"/>
</dbReference>
<dbReference type="PROSITE" id="PS00107">
    <property type="entry name" value="PROTEIN_KINASE_ATP"/>
    <property type="match status" value="1"/>
</dbReference>
<dbReference type="InterPro" id="IPR022708">
    <property type="entry name" value="Atg1-like_tMIT"/>
</dbReference>
<dbReference type="SUPFAM" id="SSF56112">
    <property type="entry name" value="Protein kinase-like (PK-like)"/>
    <property type="match status" value="1"/>
</dbReference>
<dbReference type="GO" id="GO:0010506">
    <property type="term" value="P:regulation of autophagy"/>
    <property type="evidence" value="ECO:0007669"/>
    <property type="project" value="InterPro"/>
</dbReference>
<dbReference type="GO" id="GO:0000422">
    <property type="term" value="P:autophagy of mitochondrion"/>
    <property type="evidence" value="ECO:0007669"/>
    <property type="project" value="TreeGrafter"/>
</dbReference>
<dbReference type="AlphaFoldDB" id="A0A8K0NRP2"/>
<comment type="caution">
    <text evidence="10">The sequence shown here is derived from an EMBL/GenBank/DDBJ whole genome shotgun (WGS) entry which is preliminary data.</text>
</comment>
<dbReference type="PROSITE" id="PS00108">
    <property type="entry name" value="PROTEIN_KINASE_ST"/>
    <property type="match status" value="1"/>
</dbReference>
<evidence type="ECO:0000256" key="1">
    <source>
        <dbReference type="ARBA" id="ARBA00012513"/>
    </source>
</evidence>
<reference evidence="10" key="1">
    <citation type="submission" date="2020-04" db="EMBL/GenBank/DDBJ databases">
        <title>Analysis of mating type loci in Filobasidium floriforme.</title>
        <authorList>
            <person name="Nowrousian M."/>
        </authorList>
    </citation>
    <scope>NUCLEOTIDE SEQUENCE</scope>
    <source>
        <strain evidence="10">CBS 6242</strain>
    </source>
</reference>
<dbReference type="GO" id="GO:0005829">
    <property type="term" value="C:cytosol"/>
    <property type="evidence" value="ECO:0007669"/>
    <property type="project" value="TreeGrafter"/>
</dbReference>
<keyword evidence="5 7" id="KW-0067">ATP-binding</keyword>
<dbReference type="InterPro" id="IPR017441">
    <property type="entry name" value="Protein_kinase_ATP_BS"/>
</dbReference>
<organism evidence="10 11">
    <name type="scientific">Filobasidium floriforme</name>
    <dbReference type="NCBI Taxonomy" id="5210"/>
    <lineage>
        <taxon>Eukaryota</taxon>
        <taxon>Fungi</taxon>
        <taxon>Dikarya</taxon>
        <taxon>Basidiomycota</taxon>
        <taxon>Agaricomycotina</taxon>
        <taxon>Tremellomycetes</taxon>
        <taxon>Filobasidiales</taxon>
        <taxon>Filobasidiaceae</taxon>
        <taxon>Filobasidium</taxon>
    </lineage>
</organism>
<dbReference type="GO" id="GO:0034727">
    <property type="term" value="P:piecemeal microautophagy of the nucleus"/>
    <property type="evidence" value="ECO:0007669"/>
    <property type="project" value="TreeGrafter"/>
</dbReference>
<dbReference type="PANTHER" id="PTHR24348:SF22">
    <property type="entry name" value="NON-SPECIFIC SERINE_THREONINE PROTEIN KINASE"/>
    <property type="match status" value="1"/>
</dbReference>
<dbReference type="GO" id="GO:0005524">
    <property type="term" value="F:ATP binding"/>
    <property type="evidence" value="ECO:0007669"/>
    <property type="project" value="UniProtKB-UniRule"/>
</dbReference>
<protein>
    <recommendedName>
        <fullName evidence="1">non-specific serine/threonine protein kinase</fullName>
        <ecNumber evidence="1">2.7.11.1</ecNumber>
    </recommendedName>
    <alternativeName>
        <fullName evidence="6">Autophagy-related protein 1</fullName>
    </alternativeName>
</protein>
<dbReference type="InterPro" id="IPR048941">
    <property type="entry name" value="ATG1-like_MIT2"/>
</dbReference>
<evidence type="ECO:0000313" key="11">
    <source>
        <dbReference type="Proteomes" id="UP000812966"/>
    </source>
</evidence>
<dbReference type="InterPro" id="IPR008271">
    <property type="entry name" value="Ser/Thr_kinase_AS"/>
</dbReference>
<dbReference type="CDD" id="cd14009">
    <property type="entry name" value="STKc_ATG1_ULK_like"/>
    <property type="match status" value="1"/>
</dbReference>
<gene>
    <name evidence="10" type="ORF">FFLO_02065</name>
</gene>
<sequence>MQSDRPKPTRDRDPRRREHVTSTAATDIATGDVEDADGSRDGGGGRERIGNYVIGKEIGRGSFATVYKGYRSRSKQPIAIKAVSRSKLTAKLLENLEGEISILKAISHRHVVELEDCIKNDHHIYLIMAFSSGGDLSIYIKKRGRLPTLDFPRLLPDGTKGEMGYWPHPDEGGLDAAVTRCFLGQLTEAINFLRARNLIHRDIKPQNLLLHPPTDEEYAQGHPYGIPVLKVADFGFARILPAATMAETLCGSPLYMAPEILRYEKYDAKVDLWSIGAVLFEMAVGKPPFRAQNHVELLRRIEKGEDRIKFPDERLPNELKQGEAIGPPVDGDIKDLIRRLLKKNPENRMPFGDLFASRVWEGYLTTAAATSATSREEAEATAPLTRQDSRSRRRSADLAPSRDRRRPSEPRYYVASDVSPPIQIPEQPTSRARQSSGGDLVRPTDISPPAAPQPARAQPVTIGAPQSDQGAAMVRRPSSSSARRYSTLGRGNSYRPPERTTPDSVSPVSQEVAIAPASDRPPSRASIDRPSDAARPASAHGNMQESEYVVVEKKTVEVNALADELDAAAKRPDGLVRRRSSRGGVLGRPVSALTSFASQGGLGSSPTSYSPPFALSTTPPFALPPGSHHRAPSLQSLSSSPNIPTRSRPMLVPSPTSNAVTTYGGGMTYHQTAHEAVFAESPPPGSSAWARAMGIAGMKLLGSPVNALGHLSRRPWRQTRLSLTYKEEDPAEELLMGKLEDLAQKAHALYEFADSKLAQCMFPPKMSPSGALSGGPGLGLSPNSHSYFNNNQHSAMSRRRSSSASTSSTDINIARMETMCAEATVLYLKSLAFLQNGVEQAKQHWDRQAAAHDVVKTSVEFNETIQWFRHRFNDCFDKAEWTKSRSPEEMPESASYAEKLIYDKAIELSRAAAVTELVGEDLFSAENAYETALWLLYAIVDPLLHDGLEIGDADRHMVENVITSIRTRLDALKRKLLQAHQAMPAN</sequence>
<feature type="compositionally biased region" description="Basic and acidic residues" evidence="8">
    <location>
        <begin position="1"/>
        <end position="20"/>
    </location>
</feature>
<accession>A0A8K0NRP2</accession>
<keyword evidence="3 7" id="KW-0547">Nucleotide-binding</keyword>
<dbReference type="EC" id="2.7.11.1" evidence="1"/>
<dbReference type="EMBL" id="JABELV010000031">
    <property type="protein sequence ID" value="KAG7562486.1"/>
    <property type="molecule type" value="Genomic_DNA"/>
</dbReference>
<dbReference type="InterPro" id="IPR011009">
    <property type="entry name" value="Kinase-like_dom_sf"/>
</dbReference>
<dbReference type="GO" id="GO:0004674">
    <property type="term" value="F:protein serine/threonine kinase activity"/>
    <property type="evidence" value="ECO:0007669"/>
    <property type="project" value="UniProtKB-EC"/>
</dbReference>
<dbReference type="GO" id="GO:0000045">
    <property type="term" value="P:autophagosome assembly"/>
    <property type="evidence" value="ECO:0007669"/>
    <property type="project" value="TreeGrafter"/>
</dbReference>
<feature type="compositionally biased region" description="Polar residues" evidence="8">
    <location>
        <begin position="426"/>
        <end position="437"/>
    </location>
</feature>
<dbReference type="GO" id="GO:0034045">
    <property type="term" value="C:phagophore assembly site membrane"/>
    <property type="evidence" value="ECO:0007669"/>
    <property type="project" value="TreeGrafter"/>
</dbReference>
<evidence type="ECO:0000256" key="2">
    <source>
        <dbReference type="ARBA" id="ARBA00022679"/>
    </source>
</evidence>
<name>A0A8K0NRP2_9TREE</name>
<feature type="compositionally biased region" description="Polar residues" evidence="8">
    <location>
        <begin position="633"/>
        <end position="645"/>
    </location>
</feature>
<keyword evidence="4" id="KW-0418">Kinase</keyword>
<feature type="compositionally biased region" description="Basic and acidic residues" evidence="8">
    <location>
        <begin position="387"/>
        <end position="409"/>
    </location>
</feature>
<dbReference type="PANTHER" id="PTHR24348">
    <property type="entry name" value="SERINE/THREONINE-PROTEIN KINASE UNC-51-RELATED"/>
    <property type="match status" value="1"/>
</dbReference>
<feature type="region of interest" description="Disordered" evidence="8">
    <location>
        <begin position="616"/>
        <end position="656"/>
    </location>
</feature>
<dbReference type="GO" id="GO:0042594">
    <property type="term" value="P:response to starvation"/>
    <property type="evidence" value="ECO:0007669"/>
    <property type="project" value="TreeGrafter"/>
</dbReference>
<dbReference type="Pfam" id="PF12063">
    <property type="entry name" value="ATG1-like_MIT1"/>
    <property type="match status" value="1"/>
</dbReference>
<dbReference type="PROSITE" id="PS50011">
    <property type="entry name" value="PROTEIN_KINASE_DOM"/>
    <property type="match status" value="1"/>
</dbReference>
<dbReference type="Proteomes" id="UP000812966">
    <property type="component" value="Unassembled WGS sequence"/>
</dbReference>
<dbReference type="Pfam" id="PF00069">
    <property type="entry name" value="Pkinase"/>
    <property type="match status" value="1"/>
</dbReference>
<dbReference type="GO" id="GO:0061709">
    <property type="term" value="P:reticulophagy"/>
    <property type="evidence" value="ECO:0007669"/>
    <property type="project" value="TreeGrafter"/>
</dbReference>
<feature type="compositionally biased region" description="Basic and acidic residues" evidence="8">
    <location>
        <begin position="37"/>
        <end position="47"/>
    </location>
</feature>
<dbReference type="InterPro" id="IPR000719">
    <property type="entry name" value="Prot_kinase_dom"/>
</dbReference>
<keyword evidence="2" id="KW-0808">Transferase</keyword>
<feature type="binding site" evidence="7">
    <location>
        <position position="81"/>
    </location>
    <ligand>
        <name>ATP</name>
        <dbReference type="ChEBI" id="CHEBI:30616"/>
    </ligand>
</feature>
<dbReference type="OrthoDB" id="346907at2759"/>
<dbReference type="GO" id="GO:0005776">
    <property type="term" value="C:autophagosome"/>
    <property type="evidence" value="ECO:0007669"/>
    <property type="project" value="TreeGrafter"/>
</dbReference>
<dbReference type="InterPro" id="IPR045269">
    <property type="entry name" value="Atg1-like"/>
</dbReference>
<keyword evidence="11" id="KW-1185">Reference proteome</keyword>
<evidence type="ECO:0000256" key="5">
    <source>
        <dbReference type="ARBA" id="ARBA00022840"/>
    </source>
</evidence>
<evidence type="ECO:0000256" key="4">
    <source>
        <dbReference type="ARBA" id="ARBA00022777"/>
    </source>
</evidence>